<protein>
    <recommendedName>
        <fullName evidence="2">PH domain-containing protein</fullName>
    </recommendedName>
</protein>
<keyword evidence="4" id="KW-1185">Reference proteome</keyword>
<feature type="compositionally biased region" description="Polar residues" evidence="1">
    <location>
        <begin position="209"/>
        <end position="221"/>
    </location>
</feature>
<dbReference type="SUPFAM" id="SSF50729">
    <property type="entry name" value="PH domain-like"/>
    <property type="match status" value="1"/>
</dbReference>
<accession>A0A0E9N940</accession>
<organism evidence="3 4">
    <name type="scientific">Saitoella complicata (strain BCRC 22490 / CBS 7301 / JCM 7358 / NBRC 10748 / NRRL Y-17804)</name>
    <dbReference type="NCBI Taxonomy" id="698492"/>
    <lineage>
        <taxon>Eukaryota</taxon>
        <taxon>Fungi</taxon>
        <taxon>Dikarya</taxon>
        <taxon>Ascomycota</taxon>
        <taxon>Taphrinomycotina</taxon>
        <taxon>Taphrinomycotina incertae sedis</taxon>
        <taxon>Saitoella</taxon>
    </lineage>
</organism>
<dbReference type="SMART" id="SM00233">
    <property type="entry name" value="PH"/>
    <property type="match status" value="1"/>
</dbReference>
<dbReference type="EMBL" id="BACD03000001">
    <property type="protein sequence ID" value="GAO45905.1"/>
    <property type="molecule type" value="Genomic_DNA"/>
</dbReference>
<dbReference type="AlphaFoldDB" id="A0A0E9N940"/>
<feature type="compositionally biased region" description="Polar residues" evidence="1">
    <location>
        <begin position="341"/>
        <end position="350"/>
    </location>
</feature>
<dbReference type="InterPro" id="IPR001849">
    <property type="entry name" value="PH_domain"/>
</dbReference>
<feature type="compositionally biased region" description="Low complexity" evidence="1">
    <location>
        <begin position="437"/>
        <end position="457"/>
    </location>
</feature>
<feature type="compositionally biased region" description="Basic and acidic residues" evidence="1">
    <location>
        <begin position="351"/>
        <end position="360"/>
    </location>
</feature>
<evidence type="ECO:0000259" key="2">
    <source>
        <dbReference type="SMART" id="SM00233"/>
    </source>
</evidence>
<feature type="domain" description="PH" evidence="2">
    <location>
        <begin position="5"/>
        <end position="134"/>
    </location>
</feature>
<feature type="region of interest" description="Disordered" evidence="1">
    <location>
        <begin position="339"/>
        <end position="365"/>
    </location>
</feature>
<sequence length="485" mass="52381">MAHHPDYEGWCWLPSESFLQLRSVWKSRWVMLTPDHIVVCKKPGRPPLVTYALADYSSVAVAPATKKHGPTVVLAPLESTSPVEAFRTQSRSEPSSASTSRKSSTSLQLLRFRPDEYESASTWETFIKDRIKSPLPLSIRASLLRQSSVESPEFNAIDQALSRMAPTLVKMSETSPLASPTLSVSESYTPTAYPFPRWDARSIQTVASTTSSLSDQNTIGNRTSSTGQSRGSGGIRNSIASAHISHVQTESILQRAQLRIDTQAATLTSSSVTPAPPKSSQSMLIASLSKLESELEARDRRLAAERAKNTLSGSQPSPVSPADEVGQLITVRNPARKASIVSASEGSSKQLETRAPDGRRASKISVSTNRRTSWVAFANEDDAMSHVNKRRTSTCSSILISLTIDDLRSSRPASLASVSPKSITGEFQAPSSDLRRTSLSSRGYGSDRASATSSASIRAARYRSHVGGFTGFDEGIFGRRGSTSS</sequence>
<dbReference type="RefSeq" id="XP_019025560.1">
    <property type="nucleotide sequence ID" value="XM_019170092.1"/>
</dbReference>
<reference evidence="3 4" key="1">
    <citation type="journal article" date="2011" name="J. Gen. Appl. Microbiol.">
        <title>Draft genome sequencing of the enigmatic yeast Saitoella complicata.</title>
        <authorList>
            <person name="Nishida H."/>
            <person name="Hamamoto M."/>
            <person name="Sugiyama J."/>
        </authorList>
    </citation>
    <scope>NUCLEOTIDE SEQUENCE [LARGE SCALE GENOMIC DNA]</scope>
    <source>
        <strain evidence="3 4">NRRL Y-17804</strain>
    </source>
</reference>
<comment type="caution">
    <text evidence="3">The sequence shown here is derived from an EMBL/GenBank/DDBJ whole genome shotgun (WGS) entry which is preliminary data.</text>
</comment>
<evidence type="ECO:0000313" key="3">
    <source>
        <dbReference type="EMBL" id="GAO45905.1"/>
    </source>
</evidence>
<reference evidence="3 4" key="3">
    <citation type="journal article" date="2015" name="Genome Announc.">
        <title>Draft Genome Sequence of the Archiascomycetous Yeast Saitoella complicata.</title>
        <authorList>
            <person name="Yamauchi K."/>
            <person name="Kondo S."/>
            <person name="Hamamoto M."/>
            <person name="Takahashi Y."/>
            <person name="Ogura Y."/>
            <person name="Hayashi T."/>
            <person name="Nishida H."/>
        </authorList>
    </citation>
    <scope>NUCLEOTIDE SEQUENCE [LARGE SCALE GENOMIC DNA]</scope>
    <source>
        <strain evidence="3 4">NRRL Y-17804</strain>
    </source>
</reference>
<feature type="region of interest" description="Disordered" evidence="1">
    <location>
        <begin position="426"/>
        <end position="457"/>
    </location>
</feature>
<feature type="region of interest" description="Disordered" evidence="1">
    <location>
        <begin position="209"/>
        <end position="233"/>
    </location>
</feature>
<reference evidence="3 4" key="2">
    <citation type="journal article" date="2014" name="J. Gen. Appl. Microbiol.">
        <title>The early diverging ascomycetous budding yeast Saitoella complicata has three histone deacetylases belonging to the Clr6, Hos2, and Rpd3 lineages.</title>
        <authorList>
            <person name="Nishida H."/>
            <person name="Matsumoto T."/>
            <person name="Kondo S."/>
            <person name="Hamamoto M."/>
            <person name="Yoshikawa H."/>
        </authorList>
    </citation>
    <scope>NUCLEOTIDE SEQUENCE [LARGE SCALE GENOMIC DNA]</scope>
    <source>
        <strain evidence="3 4">NRRL Y-17804</strain>
    </source>
</reference>
<gene>
    <name evidence="3" type="ORF">G7K_0151-t1</name>
</gene>
<name>A0A0E9N940_SAICN</name>
<evidence type="ECO:0000313" key="4">
    <source>
        <dbReference type="Proteomes" id="UP000033140"/>
    </source>
</evidence>
<proteinExistence type="predicted"/>
<evidence type="ECO:0000256" key="1">
    <source>
        <dbReference type="SAM" id="MobiDB-lite"/>
    </source>
</evidence>
<dbReference type="Proteomes" id="UP000033140">
    <property type="component" value="Unassembled WGS sequence"/>
</dbReference>